<protein>
    <submittedName>
        <fullName evidence="2">Uncharacterized protein</fullName>
    </submittedName>
</protein>
<reference evidence="2" key="1">
    <citation type="journal article" date="2022" name="bioRxiv">
        <title>Sequencing and chromosome-scale assembly of the giantPleurodeles waltlgenome.</title>
        <authorList>
            <person name="Brown T."/>
            <person name="Elewa A."/>
            <person name="Iarovenko S."/>
            <person name="Subramanian E."/>
            <person name="Araus A.J."/>
            <person name="Petzold A."/>
            <person name="Susuki M."/>
            <person name="Suzuki K.-i.T."/>
            <person name="Hayashi T."/>
            <person name="Toyoda A."/>
            <person name="Oliveira C."/>
            <person name="Osipova E."/>
            <person name="Leigh N.D."/>
            <person name="Simon A."/>
            <person name="Yun M.H."/>
        </authorList>
    </citation>
    <scope>NUCLEOTIDE SEQUENCE</scope>
    <source>
        <strain evidence="2">20211129_DDA</strain>
        <tissue evidence="2">Liver</tissue>
    </source>
</reference>
<feature type="region of interest" description="Disordered" evidence="1">
    <location>
        <begin position="1"/>
        <end position="46"/>
    </location>
</feature>
<dbReference type="Proteomes" id="UP001066276">
    <property type="component" value="Chromosome 8"/>
</dbReference>
<evidence type="ECO:0000256" key="1">
    <source>
        <dbReference type="SAM" id="MobiDB-lite"/>
    </source>
</evidence>
<name>A0AAV7NAJ3_PLEWA</name>
<comment type="caution">
    <text evidence="2">The sequence shown here is derived from an EMBL/GenBank/DDBJ whole genome shotgun (WGS) entry which is preliminary data.</text>
</comment>
<feature type="compositionally biased region" description="Basic and acidic residues" evidence="1">
    <location>
        <begin position="25"/>
        <end position="38"/>
    </location>
</feature>
<keyword evidence="3" id="KW-1185">Reference proteome</keyword>
<dbReference type="AlphaFoldDB" id="A0AAV7NAJ3"/>
<proteinExistence type="predicted"/>
<sequence length="331" mass="36482">MSRERAYQEAKVTSLPTPMPAALARSERSEGALQREEFTPAEQDTPGLKDKLQAKMFSIREDPVCVCVSCREEGTAWHTACPAEEGRALTYPVSAQQRGGQGPDIPCVCPAERRAPPGIPRVLQRRGHRLAYRVSCREEGTAWHTACPAEEGRARTHPVCAQQRGGHRLAYRVSCREEGRARTHPVCAQQRGVHPLAYRVSSAEEGRARTSAVSAQLRGGWGPDIPCVCPAERRAGPRHTLCVCPSDSRALTYPGSVQQRDGEGWPKHTLPGHRNVLYKVIQACEPCARHRGPSYAMCVSGPGSRPWSGASSAPLLFSEFCTYIEQWRQRP</sequence>
<gene>
    <name evidence="2" type="ORF">NDU88_000733</name>
</gene>
<evidence type="ECO:0000313" key="2">
    <source>
        <dbReference type="EMBL" id="KAJ1112469.1"/>
    </source>
</evidence>
<organism evidence="2 3">
    <name type="scientific">Pleurodeles waltl</name>
    <name type="common">Iberian ribbed newt</name>
    <dbReference type="NCBI Taxonomy" id="8319"/>
    <lineage>
        <taxon>Eukaryota</taxon>
        <taxon>Metazoa</taxon>
        <taxon>Chordata</taxon>
        <taxon>Craniata</taxon>
        <taxon>Vertebrata</taxon>
        <taxon>Euteleostomi</taxon>
        <taxon>Amphibia</taxon>
        <taxon>Batrachia</taxon>
        <taxon>Caudata</taxon>
        <taxon>Salamandroidea</taxon>
        <taxon>Salamandridae</taxon>
        <taxon>Pleurodelinae</taxon>
        <taxon>Pleurodeles</taxon>
    </lineage>
</organism>
<dbReference type="EMBL" id="JANPWB010000012">
    <property type="protein sequence ID" value="KAJ1112469.1"/>
    <property type="molecule type" value="Genomic_DNA"/>
</dbReference>
<evidence type="ECO:0000313" key="3">
    <source>
        <dbReference type="Proteomes" id="UP001066276"/>
    </source>
</evidence>
<accession>A0AAV7NAJ3</accession>